<dbReference type="Pfam" id="PF07992">
    <property type="entry name" value="Pyr_redox_2"/>
    <property type="match status" value="1"/>
</dbReference>
<accession>A0A0D3HYE9</accession>
<feature type="binding site" evidence="11">
    <location>
        <position position="282"/>
    </location>
    <ligand>
        <name>NAD(+)</name>
        <dbReference type="ChEBI" id="CHEBI:57540"/>
    </ligand>
</feature>
<keyword evidence="11" id="KW-0520">NAD</keyword>
<evidence type="ECO:0000256" key="8">
    <source>
        <dbReference type="ARBA" id="ARBA00023157"/>
    </source>
</evidence>
<dbReference type="GO" id="GO:0034599">
    <property type="term" value="P:cellular response to oxidative stress"/>
    <property type="evidence" value="ECO:0007669"/>
    <property type="project" value="TreeGrafter"/>
</dbReference>
<feature type="domain" description="FAD/NAD(P)-binding" evidence="15">
    <location>
        <begin position="8"/>
        <end position="346"/>
    </location>
</feature>
<evidence type="ECO:0000256" key="3">
    <source>
        <dbReference type="ARBA" id="ARBA00022630"/>
    </source>
</evidence>
<evidence type="ECO:0000259" key="14">
    <source>
        <dbReference type="Pfam" id="PF02852"/>
    </source>
</evidence>
<evidence type="ECO:0000256" key="2">
    <source>
        <dbReference type="ARBA" id="ARBA00012610"/>
    </source>
</evidence>
<dbReference type="InterPro" id="IPR023753">
    <property type="entry name" value="FAD/NAD-binding_dom"/>
</dbReference>
<keyword evidence="7 13" id="KW-0560">Oxidoreductase</keyword>
<dbReference type="SUPFAM" id="SSF55424">
    <property type="entry name" value="FAD/NAD-linked reductases, dimerisation (C-terminal) domain"/>
    <property type="match status" value="1"/>
</dbReference>
<dbReference type="Pfam" id="PF02852">
    <property type="entry name" value="Pyr_redox_dim"/>
    <property type="match status" value="1"/>
</dbReference>
<sequence length="493" mass="52028">MAAAEAQYDLLVIGGGSGGLACSKRAASHGKKVAVCDFVKPSPPGTTWGLGGTCVNVGCIPKKLMHQAALLGEGMTDAESFGWEVAAPKHNWETMVGNVQGHIKSLNFGYRSDLMSNGVKYYNAYATFLDPHTVEAVDKKGKVTKITASEIVICTGGRPRYPDIPGAKELGITSDDVFALKSPPGRTLVVGASYVALECAGFIKGVGYDTTVMMRSIPLRGFDQQMAGLCKTYMQEHGVAFIEGAVPTAVEATPSGAKKVSWKLADGSVGSGEYDTVLFAIGRDVCTSAIGIDKAGVKLSSNGKVPTVNEQTNVPHIYAIGDIIDGEALNPPSATTELTPVAIQAGKLLADRLYAGKSALMDYSMVATTVYTPLEYGAVGLPEEEAIKLHGEDNIEVYHSYFKPLEWTLPHRGDNVCYAKLICLKPEGERVIGLHVCGPNAGEMTQGFAVAIKAGATKAHFDDTVGIHPTVAEEFTLLATTKRSGDSAEKSGC</sequence>
<feature type="binding site" evidence="11">
    <location>
        <begin position="191"/>
        <end position="198"/>
    </location>
    <ligand>
        <name>NAD(+)</name>
        <dbReference type="ChEBI" id="CHEBI:57540"/>
    </ligand>
</feature>
<dbReference type="GO" id="GO:0006749">
    <property type="term" value="P:glutathione metabolic process"/>
    <property type="evidence" value="ECO:0007669"/>
    <property type="project" value="TreeGrafter"/>
</dbReference>
<dbReference type="GO" id="GO:0005739">
    <property type="term" value="C:mitochondrion"/>
    <property type="evidence" value="ECO:0007669"/>
    <property type="project" value="TreeGrafter"/>
</dbReference>
<dbReference type="PIRSF" id="PIRSF000350">
    <property type="entry name" value="Mercury_reductase_MerA"/>
    <property type="match status" value="1"/>
</dbReference>
<evidence type="ECO:0000256" key="11">
    <source>
        <dbReference type="PIRSR" id="PIRSR000350-3"/>
    </source>
</evidence>
<evidence type="ECO:0000256" key="10">
    <source>
        <dbReference type="PIRSR" id="PIRSR000350-2"/>
    </source>
</evidence>
<dbReference type="HOGENOM" id="CLU_016755_2_4_1"/>
<dbReference type="SUPFAM" id="SSF51905">
    <property type="entry name" value="FAD/NAD(P)-binding domain"/>
    <property type="match status" value="1"/>
</dbReference>
<feature type="binding site" evidence="11">
    <location>
        <position position="322"/>
    </location>
    <ligand>
        <name>FAD</name>
        <dbReference type="ChEBI" id="CHEBI:57692"/>
    </ligand>
</feature>
<dbReference type="PANTHER" id="PTHR42737">
    <property type="entry name" value="GLUTATHIONE REDUCTASE"/>
    <property type="match status" value="1"/>
</dbReference>
<reference evidence="16" key="2">
    <citation type="submission" date="2024-10" db="UniProtKB">
        <authorList>
            <consortium name="EnsemblProtists"/>
        </authorList>
    </citation>
    <scope>IDENTIFICATION</scope>
</reference>
<dbReference type="GO" id="GO:0045454">
    <property type="term" value="P:cell redox homeostasis"/>
    <property type="evidence" value="ECO:0007669"/>
    <property type="project" value="InterPro"/>
</dbReference>
<keyword evidence="8" id="KW-1015">Disulfide bond</keyword>
<dbReference type="NCBIfam" id="TIGR01438">
    <property type="entry name" value="TGR"/>
    <property type="match status" value="1"/>
</dbReference>
<evidence type="ECO:0000256" key="4">
    <source>
        <dbReference type="ARBA" id="ARBA00022827"/>
    </source>
</evidence>
<dbReference type="InterPro" id="IPR012999">
    <property type="entry name" value="Pyr_OxRdtase_I_AS"/>
</dbReference>
<protein>
    <recommendedName>
        <fullName evidence="2">thioredoxin-disulfide reductase (NADPH)</fullName>
        <ecNumber evidence="2">1.8.1.9</ecNumber>
    </recommendedName>
</protein>
<evidence type="ECO:0000256" key="13">
    <source>
        <dbReference type="RuleBase" id="RU003691"/>
    </source>
</evidence>
<dbReference type="GO" id="GO:0005829">
    <property type="term" value="C:cytosol"/>
    <property type="evidence" value="ECO:0007669"/>
    <property type="project" value="TreeGrafter"/>
</dbReference>
<evidence type="ECO:0000313" key="17">
    <source>
        <dbReference type="Proteomes" id="UP000013827"/>
    </source>
</evidence>
<evidence type="ECO:0000256" key="12">
    <source>
        <dbReference type="PIRSR" id="PIRSR000350-4"/>
    </source>
</evidence>
<dbReference type="FunFam" id="3.50.50.60:FF:000190">
    <property type="entry name" value="Thioredoxin reductase"/>
    <property type="match status" value="1"/>
</dbReference>
<dbReference type="Proteomes" id="UP000013827">
    <property type="component" value="Unassembled WGS sequence"/>
</dbReference>
<dbReference type="GeneID" id="17250239"/>
<evidence type="ECO:0000256" key="5">
    <source>
        <dbReference type="ARBA" id="ARBA00022857"/>
    </source>
</evidence>
<keyword evidence="17" id="KW-1185">Reference proteome</keyword>
<dbReference type="GO" id="GO:0004791">
    <property type="term" value="F:thioredoxin-disulfide reductase (NADPH) activity"/>
    <property type="evidence" value="ECO:0007669"/>
    <property type="project" value="UniProtKB-EC"/>
</dbReference>
<dbReference type="PRINTS" id="PR00411">
    <property type="entry name" value="PNDRDTASEI"/>
</dbReference>
<name>A0A0D3HYE9_EMIH1</name>
<dbReference type="InterPro" id="IPR036188">
    <property type="entry name" value="FAD/NAD-bd_sf"/>
</dbReference>
<feature type="active site" description="Proton acceptor" evidence="10">
    <location>
        <position position="468"/>
    </location>
</feature>
<comment type="similarity">
    <text evidence="1 13">Belongs to the class-I pyridine nucleotide-disulfide oxidoreductase family.</text>
</comment>
<feature type="disulfide bond" description="Redox-active" evidence="12">
    <location>
        <begin position="54"/>
        <end position="59"/>
    </location>
</feature>
<evidence type="ECO:0000256" key="9">
    <source>
        <dbReference type="ARBA" id="ARBA00023284"/>
    </source>
</evidence>
<keyword evidence="11" id="KW-0547">Nucleotide-binding</keyword>
<evidence type="ECO:0000259" key="15">
    <source>
        <dbReference type="Pfam" id="PF07992"/>
    </source>
</evidence>
<reference evidence="17" key="1">
    <citation type="journal article" date="2013" name="Nature">
        <title>Pan genome of the phytoplankton Emiliania underpins its global distribution.</title>
        <authorList>
            <person name="Read B.A."/>
            <person name="Kegel J."/>
            <person name="Klute M.J."/>
            <person name="Kuo A."/>
            <person name="Lefebvre S.C."/>
            <person name="Maumus F."/>
            <person name="Mayer C."/>
            <person name="Miller J."/>
            <person name="Monier A."/>
            <person name="Salamov A."/>
            <person name="Young J."/>
            <person name="Aguilar M."/>
            <person name="Claverie J.M."/>
            <person name="Frickenhaus S."/>
            <person name="Gonzalez K."/>
            <person name="Herman E.K."/>
            <person name="Lin Y.C."/>
            <person name="Napier J."/>
            <person name="Ogata H."/>
            <person name="Sarno A.F."/>
            <person name="Shmutz J."/>
            <person name="Schroeder D."/>
            <person name="de Vargas C."/>
            <person name="Verret F."/>
            <person name="von Dassow P."/>
            <person name="Valentin K."/>
            <person name="Van de Peer Y."/>
            <person name="Wheeler G."/>
            <person name="Dacks J.B."/>
            <person name="Delwiche C.F."/>
            <person name="Dyhrman S.T."/>
            <person name="Glockner G."/>
            <person name="John U."/>
            <person name="Richards T."/>
            <person name="Worden A.Z."/>
            <person name="Zhang X."/>
            <person name="Grigoriev I.V."/>
            <person name="Allen A.E."/>
            <person name="Bidle K."/>
            <person name="Borodovsky M."/>
            <person name="Bowler C."/>
            <person name="Brownlee C."/>
            <person name="Cock J.M."/>
            <person name="Elias M."/>
            <person name="Gladyshev V.N."/>
            <person name="Groth M."/>
            <person name="Guda C."/>
            <person name="Hadaegh A."/>
            <person name="Iglesias-Rodriguez M.D."/>
            <person name="Jenkins J."/>
            <person name="Jones B.M."/>
            <person name="Lawson T."/>
            <person name="Leese F."/>
            <person name="Lindquist E."/>
            <person name="Lobanov A."/>
            <person name="Lomsadze A."/>
            <person name="Malik S.B."/>
            <person name="Marsh M.E."/>
            <person name="Mackinder L."/>
            <person name="Mock T."/>
            <person name="Mueller-Roeber B."/>
            <person name="Pagarete A."/>
            <person name="Parker M."/>
            <person name="Probert I."/>
            <person name="Quesneville H."/>
            <person name="Raines C."/>
            <person name="Rensing S.A."/>
            <person name="Riano-Pachon D.M."/>
            <person name="Richier S."/>
            <person name="Rokitta S."/>
            <person name="Shiraiwa Y."/>
            <person name="Soanes D.M."/>
            <person name="van der Giezen M."/>
            <person name="Wahlund T.M."/>
            <person name="Williams B."/>
            <person name="Wilson W."/>
            <person name="Wolfe G."/>
            <person name="Wurch L.L."/>
        </authorList>
    </citation>
    <scope>NUCLEOTIDE SEQUENCE</scope>
</reference>
<dbReference type="EC" id="1.8.1.9" evidence="2"/>
<dbReference type="PANTHER" id="PTHR42737:SF8">
    <property type="entry name" value="THIOREDOXIN-DISULFIDE REDUCTASE"/>
    <property type="match status" value="1"/>
</dbReference>
<dbReference type="Gene3D" id="3.50.50.60">
    <property type="entry name" value="FAD/NAD(P)-binding domain"/>
    <property type="match status" value="2"/>
</dbReference>
<dbReference type="InterPro" id="IPR016156">
    <property type="entry name" value="FAD/NAD-linked_Rdtase_dimer_sf"/>
</dbReference>
<keyword evidence="9 13" id="KW-0676">Redox-active center</keyword>
<dbReference type="PROSITE" id="PS00076">
    <property type="entry name" value="PYRIDINE_REDOX_1"/>
    <property type="match status" value="1"/>
</dbReference>
<organism evidence="16 17">
    <name type="scientific">Emiliania huxleyi (strain CCMP1516)</name>
    <dbReference type="NCBI Taxonomy" id="280463"/>
    <lineage>
        <taxon>Eukaryota</taxon>
        <taxon>Haptista</taxon>
        <taxon>Haptophyta</taxon>
        <taxon>Prymnesiophyceae</taxon>
        <taxon>Isochrysidales</taxon>
        <taxon>Noelaerhabdaceae</taxon>
        <taxon>Emiliania</taxon>
    </lineage>
</organism>
<keyword evidence="4 11" id="KW-0274">FAD</keyword>
<keyword evidence="6" id="KW-0712">Selenocysteine</keyword>
<comment type="cofactor">
    <cofactor evidence="11">
        <name>FAD</name>
        <dbReference type="ChEBI" id="CHEBI:57692"/>
    </cofactor>
    <text evidence="11">Binds 1 FAD per subunit.</text>
</comment>
<dbReference type="EnsemblProtists" id="EOD04034">
    <property type="protein sequence ID" value="EOD04034"/>
    <property type="gene ID" value="EMIHUDRAFT_417208"/>
</dbReference>
<dbReference type="InterPro" id="IPR046952">
    <property type="entry name" value="GSHR/TRXR-like"/>
</dbReference>
<dbReference type="RefSeq" id="XP_005756463.1">
    <property type="nucleotide sequence ID" value="XM_005756406.1"/>
</dbReference>
<dbReference type="OMA" id="MPTKYDL"/>
<dbReference type="GO" id="GO:0004362">
    <property type="term" value="F:glutathione-disulfide reductase (NADPH) activity"/>
    <property type="evidence" value="ECO:0007669"/>
    <property type="project" value="TreeGrafter"/>
</dbReference>
<evidence type="ECO:0000313" key="16">
    <source>
        <dbReference type="EnsemblProtists" id="EOD04034"/>
    </source>
</evidence>
<feature type="domain" description="Pyridine nucleotide-disulphide oxidoreductase dimerisation" evidence="14">
    <location>
        <begin position="366"/>
        <end position="477"/>
    </location>
</feature>
<dbReference type="PRINTS" id="PR00368">
    <property type="entry name" value="FADPNR"/>
</dbReference>
<feature type="binding site" evidence="11">
    <location>
        <position position="63"/>
    </location>
    <ligand>
        <name>FAD</name>
        <dbReference type="ChEBI" id="CHEBI:57692"/>
    </ligand>
</feature>
<keyword evidence="3 13" id="KW-0285">Flavoprotein</keyword>
<dbReference type="STRING" id="2903.R1D5S9"/>
<evidence type="ECO:0000256" key="7">
    <source>
        <dbReference type="ARBA" id="ARBA00023002"/>
    </source>
</evidence>
<proteinExistence type="inferred from homology"/>
<dbReference type="GO" id="GO:0050660">
    <property type="term" value="F:flavin adenine dinucleotide binding"/>
    <property type="evidence" value="ECO:0007669"/>
    <property type="project" value="InterPro"/>
</dbReference>
<evidence type="ECO:0000256" key="6">
    <source>
        <dbReference type="ARBA" id="ARBA00022933"/>
    </source>
</evidence>
<dbReference type="InterPro" id="IPR004099">
    <property type="entry name" value="Pyr_nucl-diS_OxRdtase_dimer"/>
</dbReference>
<dbReference type="AlphaFoldDB" id="A0A0D3HYE9"/>
<keyword evidence="5" id="KW-0521">NADP</keyword>
<evidence type="ECO:0000256" key="1">
    <source>
        <dbReference type="ARBA" id="ARBA00007532"/>
    </source>
</evidence>
<dbReference type="KEGG" id="ehx:EMIHUDRAFT_417208"/>
<dbReference type="InterPro" id="IPR006338">
    <property type="entry name" value="Thioredoxin/glutathione_Rdtase"/>
</dbReference>
<dbReference type="Gene3D" id="3.30.390.30">
    <property type="match status" value="1"/>
</dbReference>
<dbReference type="InterPro" id="IPR001100">
    <property type="entry name" value="Pyr_nuc-diS_OxRdtase"/>
</dbReference>
<dbReference type="FunFam" id="3.30.390.30:FF:000004">
    <property type="entry name" value="Thioredoxin reductase 1, cytoplasmic"/>
    <property type="match status" value="1"/>
</dbReference>